<feature type="transmembrane region" description="Helical" evidence="6">
    <location>
        <begin position="243"/>
        <end position="263"/>
    </location>
</feature>
<comment type="subcellular location">
    <subcellularLocation>
        <location evidence="1">Membrane</location>
        <topology evidence="1">Multi-pass membrane protein</topology>
    </subcellularLocation>
</comment>
<dbReference type="AlphaFoldDB" id="A0A975YGX9"/>
<dbReference type="InterPro" id="IPR037185">
    <property type="entry name" value="EmrE-like"/>
</dbReference>
<feature type="domain" description="EamA" evidence="7">
    <location>
        <begin position="14"/>
        <end position="145"/>
    </location>
</feature>
<organism evidence="9">
    <name type="scientific">Gymnodinialimonas phycosphaerae</name>
    <dbReference type="NCBI Taxonomy" id="2841589"/>
    <lineage>
        <taxon>Bacteria</taxon>
        <taxon>Pseudomonadati</taxon>
        <taxon>Pseudomonadota</taxon>
        <taxon>Alphaproteobacteria</taxon>
        <taxon>Rhodobacterales</taxon>
        <taxon>Paracoccaceae</taxon>
        <taxon>Gymnodinialimonas</taxon>
    </lineage>
</organism>
<dbReference type="InterPro" id="IPR000620">
    <property type="entry name" value="EamA_dom"/>
</dbReference>
<evidence type="ECO:0000259" key="7">
    <source>
        <dbReference type="Pfam" id="PF00892"/>
    </source>
</evidence>
<evidence type="ECO:0000313" key="9">
    <source>
        <dbReference type="EMBL" id="QXL88973.1"/>
    </source>
</evidence>
<dbReference type="Proteomes" id="UP000693972">
    <property type="component" value="Unassembled WGS sequence"/>
</dbReference>
<proteinExistence type="inferred from homology"/>
<dbReference type="EMBL" id="CP078073">
    <property type="protein sequence ID" value="QXL88973.1"/>
    <property type="molecule type" value="Genomic_DNA"/>
</dbReference>
<gene>
    <name evidence="8" type="ORF">KUL25_05505</name>
    <name evidence="9" type="ORF">KUL25_05510</name>
</gene>
<dbReference type="SUPFAM" id="SSF103481">
    <property type="entry name" value="Multidrug resistance efflux transporter EmrE"/>
    <property type="match status" value="2"/>
</dbReference>
<keyword evidence="3 6" id="KW-0812">Transmembrane</keyword>
<evidence type="ECO:0000256" key="2">
    <source>
        <dbReference type="ARBA" id="ARBA00009853"/>
    </source>
</evidence>
<dbReference type="PANTHER" id="PTHR22911">
    <property type="entry name" value="ACYL-MALONYL CONDENSING ENZYME-RELATED"/>
    <property type="match status" value="1"/>
</dbReference>
<keyword evidence="10" id="KW-1185">Reference proteome</keyword>
<feature type="transmembrane region" description="Helical" evidence="6">
    <location>
        <begin position="51"/>
        <end position="70"/>
    </location>
</feature>
<evidence type="ECO:0000256" key="6">
    <source>
        <dbReference type="SAM" id="Phobius"/>
    </source>
</evidence>
<protein>
    <submittedName>
        <fullName evidence="9">DMT family transporter</fullName>
    </submittedName>
</protein>
<dbReference type="Pfam" id="PF00892">
    <property type="entry name" value="EamA"/>
    <property type="match status" value="2"/>
</dbReference>
<feature type="transmembrane region" description="Helical" evidence="6">
    <location>
        <begin position="90"/>
        <end position="122"/>
    </location>
</feature>
<dbReference type="GO" id="GO:0016020">
    <property type="term" value="C:membrane"/>
    <property type="evidence" value="ECO:0007669"/>
    <property type="project" value="UniProtKB-SubCell"/>
</dbReference>
<dbReference type="PANTHER" id="PTHR22911:SF6">
    <property type="entry name" value="SOLUTE CARRIER FAMILY 35 MEMBER G1"/>
    <property type="match status" value="1"/>
</dbReference>
<feature type="transmembrane region" description="Helical" evidence="6">
    <location>
        <begin position="12"/>
        <end position="31"/>
    </location>
</feature>
<feature type="transmembrane region" description="Helical" evidence="6">
    <location>
        <begin position="269"/>
        <end position="288"/>
    </location>
</feature>
<keyword evidence="5 6" id="KW-0472">Membrane</keyword>
<accession>A0A975YGX9</accession>
<evidence type="ECO:0000313" key="8">
    <source>
        <dbReference type="EMBL" id="MBY4892217.1"/>
    </source>
</evidence>
<evidence type="ECO:0000256" key="4">
    <source>
        <dbReference type="ARBA" id="ARBA00022989"/>
    </source>
</evidence>
<sequence>MSTQSDPPSNVPLAALWMIGAVVAFSSMAVAGRELSTALSTFELMTYRSAIGMVLVVAVGAAAGTLGQISTTRLRGHTLRNVFHFIGQNLWFLAVGLIPLAQLFALEFTSPLWVMALAALFLGERLTPVKIGAGVMGFVGVLIVVQPGSVPFSIGMGAALLAAVCFAITAIFTKRLTRDQSITCILFWLTLIQLILGLVFCLYDGHMALPSATTLPWIIVIGIAGLLAHFCLTSAFAHAPASVVMPIDFARLPLIAVVGMIFYAEPLQWGVLIGAILIFGANYMNILAEHRRSRSPAMPMDV</sequence>
<name>A0A975YGX9_9RHOB</name>
<evidence type="ECO:0000313" key="10">
    <source>
        <dbReference type="Proteomes" id="UP000693972"/>
    </source>
</evidence>
<feature type="domain" description="EamA" evidence="7">
    <location>
        <begin position="154"/>
        <end position="284"/>
    </location>
</feature>
<feature type="transmembrane region" description="Helical" evidence="6">
    <location>
        <begin position="215"/>
        <end position="236"/>
    </location>
</feature>
<evidence type="ECO:0000256" key="3">
    <source>
        <dbReference type="ARBA" id="ARBA00022692"/>
    </source>
</evidence>
<dbReference type="EMBL" id="JAIMBW010000001">
    <property type="protein sequence ID" value="MBY4892217.1"/>
    <property type="molecule type" value="Genomic_DNA"/>
</dbReference>
<feature type="transmembrane region" description="Helical" evidence="6">
    <location>
        <begin position="129"/>
        <end position="146"/>
    </location>
</feature>
<evidence type="ECO:0000256" key="5">
    <source>
        <dbReference type="ARBA" id="ARBA00023136"/>
    </source>
</evidence>
<reference evidence="9 10" key="1">
    <citation type="submission" date="2021-07" db="EMBL/GenBank/DDBJ databases">
        <title>Karlodiniumbacter phycospheric gen. nov., sp. nov., a phycosphere bacterium isolated from karlodinium veneficum.</title>
        <authorList>
            <person name="Peng Y."/>
            <person name="Jiang L."/>
            <person name="Lee J."/>
        </authorList>
    </citation>
    <scope>NUCLEOTIDE SEQUENCE</scope>
    <source>
        <strain evidence="9 10">N5</strain>
    </source>
</reference>
<dbReference type="RefSeq" id="WP_257892031.1">
    <property type="nucleotide sequence ID" value="NZ_JAIMBW010000001.1"/>
</dbReference>
<keyword evidence="4 6" id="KW-1133">Transmembrane helix</keyword>
<feature type="transmembrane region" description="Helical" evidence="6">
    <location>
        <begin position="152"/>
        <end position="173"/>
    </location>
</feature>
<comment type="similarity">
    <text evidence="2">Belongs to the drug/metabolite transporter (DMT) superfamily. 10 TMS drug/metabolite exporter (DME) (TC 2.A.7.3) family.</text>
</comment>
<evidence type="ECO:0000256" key="1">
    <source>
        <dbReference type="ARBA" id="ARBA00004141"/>
    </source>
</evidence>
<feature type="transmembrane region" description="Helical" evidence="6">
    <location>
        <begin position="185"/>
        <end position="203"/>
    </location>
</feature>